<dbReference type="GO" id="GO:0005615">
    <property type="term" value="C:extracellular space"/>
    <property type="evidence" value="ECO:0007669"/>
    <property type="project" value="TreeGrafter"/>
</dbReference>
<evidence type="ECO:0000256" key="1">
    <source>
        <dbReference type="ARBA" id="ARBA00022690"/>
    </source>
</evidence>
<evidence type="ECO:0000313" key="7">
    <source>
        <dbReference type="Proteomes" id="UP000028761"/>
    </source>
</evidence>
<dbReference type="Proteomes" id="UP000028761">
    <property type="component" value="Chromosome 16"/>
</dbReference>
<dbReference type="Ensembl" id="ENSPANT00000028783.3">
    <property type="protein sequence ID" value="ENSPANP00000017649.1"/>
    <property type="gene ID" value="ENSPANG00000018564.3"/>
</dbReference>
<dbReference type="FunFam" id="4.10.410.10:FF:000002">
    <property type="entry name" value="WAP, follistatin/kazal, immunoglobulin, kunitz and netrin domain-containing 2"/>
    <property type="match status" value="1"/>
</dbReference>
<keyword evidence="2" id="KW-0722">Serine protease inhibitor</keyword>
<name>A0A096NX59_PAPAN</name>
<dbReference type="GeneTree" id="ENSGT00940000163688"/>
<evidence type="ECO:0000256" key="2">
    <source>
        <dbReference type="ARBA" id="ARBA00022900"/>
    </source>
</evidence>
<dbReference type="CDD" id="cd00109">
    <property type="entry name" value="Kunitz-type"/>
    <property type="match status" value="1"/>
</dbReference>
<dbReference type="InterPro" id="IPR002223">
    <property type="entry name" value="Kunitz_BPTI"/>
</dbReference>
<organism evidence="6 7">
    <name type="scientific">Papio anubis</name>
    <name type="common">Olive baboon</name>
    <dbReference type="NCBI Taxonomy" id="9555"/>
    <lineage>
        <taxon>Eukaryota</taxon>
        <taxon>Metazoa</taxon>
        <taxon>Chordata</taxon>
        <taxon>Craniata</taxon>
        <taxon>Vertebrata</taxon>
        <taxon>Euteleostomi</taxon>
        <taxon>Mammalia</taxon>
        <taxon>Eutheria</taxon>
        <taxon>Euarchontoglires</taxon>
        <taxon>Primates</taxon>
        <taxon>Haplorrhini</taxon>
        <taxon>Catarrhini</taxon>
        <taxon>Cercopithecidae</taxon>
        <taxon>Cercopithecinae</taxon>
        <taxon>Papio</taxon>
    </lineage>
</organism>
<feature type="chain" id="PRO_5001923372" evidence="4">
    <location>
        <begin position="25"/>
        <end position="89"/>
    </location>
</feature>
<protein>
    <submittedName>
        <fullName evidence="6">Serine peptidase inhibitor, Kunitz type 3</fullName>
    </submittedName>
</protein>
<reference evidence="6 7" key="1">
    <citation type="submission" date="2012-03" db="EMBL/GenBank/DDBJ databases">
        <title>Whole Genome Assembly of Papio anubis.</title>
        <authorList>
            <person name="Liu Y.L."/>
            <person name="Abraham K.A."/>
            <person name="Akbar H.A."/>
            <person name="Ali S.A."/>
            <person name="Anosike U.A."/>
            <person name="Aqrawi P.A."/>
            <person name="Arias F.A."/>
            <person name="Attaway T.A."/>
            <person name="Awwad R.A."/>
            <person name="Babu C.B."/>
            <person name="Bandaranaike D.B."/>
            <person name="Battles P.B."/>
            <person name="Bell A.B."/>
            <person name="Beltran B.B."/>
            <person name="Berhane-Mersha D.B."/>
            <person name="Bess C.B."/>
            <person name="Bickham C.B."/>
            <person name="Bolden T.B."/>
            <person name="Carter K.C."/>
            <person name="Chau D.C."/>
            <person name="Chavez A.C."/>
            <person name="Clerc-Blankenburg K.C."/>
            <person name="Coyle M.C."/>
            <person name="Dao M.D."/>
            <person name="Davila M.L.D."/>
            <person name="Davy-Carroll L.D."/>
            <person name="Denson S.D."/>
            <person name="Dinh H.D."/>
            <person name="Fernandez S.F."/>
            <person name="Fernando P.F."/>
            <person name="Forbes L.F."/>
            <person name="Francis C.F."/>
            <person name="Francisco L.F."/>
            <person name="Fu Q.F."/>
            <person name="Garcia-Iii R.G."/>
            <person name="Garrett T.G."/>
            <person name="Gross S.G."/>
            <person name="Gubbala S.G."/>
            <person name="Hirani K.H."/>
            <person name="Hogues M.H."/>
            <person name="Hollins B.H."/>
            <person name="Jackson L.J."/>
            <person name="Javaid M.J."/>
            <person name="Jhangiani S.J."/>
            <person name="Johnson A.J."/>
            <person name="Johnson B.J."/>
            <person name="Jones J.J."/>
            <person name="Joshi V.J."/>
            <person name="Kalu J.K."/>
            <person name="Khan N.K."/>
            <person name="Korchina V.K."/>
            <person name="Kovar C.K."/>
            <person name="Lago L.L."/>
            <person name="Lara F.L."/>
            <person name="Le T.-K.L."/>
            <person name="Lee S.L."/>
            <person name="Legall-Iii F.L."/>
            <person name="Lemon S.L."/>
            <person name="Liu J.L."/>
            <person name="Liu Y.-S.L."/>
            <person name="Liyanage D.L."/>
            <person name="Lopez J.L."/>
            <person name="Lorensuhewa L.L."/>
            <person name="Mata R.M."/>
            <person name="Mathew T.M."/>
            <person name="Mercado C.M."/>
            <person name="Mercado I.M."/>
            <person name="Morales K.M."/>
            <person name="Morgan M.M."/>
            <person name="Munidasa M.M."/>
            <person name="Ngo D.N."/>
            <person name="Nguyen L.N."/>
            <person name="Nguyen T.N."/>
            <person name="Nguyen N.N."/>
            <person name="Obregon M.O."/>
            <person name="Okwuonu G.O."/>
            <person name="Ongeri F.O."/>
            <person name="Onwere C.O."/>
            <person name="Osifeso I.O."/>
            <person name="Parra A.P."/>
            <person name="Patil S.P."/>
            <person name="Perez A.P."/>
            <person name="Perez Y.P."/>
            <person name="Pham C.P."/>
            <person name="Pu L.-L.P."/>
            <person name="Puazo M.P."/>
            <person name="Quiroz J.Q."/>
            <person name="Rouhana J.R."/>
            <person name="Ruiz M.R."/>
            <person name="Ruiz S.-J.R."/>
            <person name="Saada N.S."/>
            <person name="Santibanez J.S."/>
            <person name="Scheel M.S."/>
            <person name="Schneider B.S."/>
            <person name="Simmons D.S."/>
            <person name="Sisson I.S."/>
            <person name="Tang L.-Y.T."/>
            <person name="Thornton R.T."/>
            <person name="Tisius J.T."/>
            <person name="Toledanes G.T."/>
            <person name="Trejos Z.T."/>
            <person name="Usmani K.U."/>
            <person name="Varghese R.V."/>
            <person name="Vattathil S.V."/>
            <person name="Vee V.V."/>
            <person name="Walker D.W."/>
            <person name="Weissenberger G.W."/>
            <person name="White C.W."/>
            <person name="Williams A.W."/>
            <person name="Woodworth J.W."/>
            <person name="Wright R.W."/>
            <person name="Zhu Y.Z."/>
            <person name="Han Y.H."/>
            <person name="Newsham I.N."/>
            <person name="Nazareth L.N."/>
            <person name="Worley K.W."/>
            <person name="Muzny D.M."/>
            <person name="Rogers J.R."/>
            <person name="Gibbs R.G."/>
        </authorList>
    </citation>
    <scope>NUCLEOTIDE SEQUENCE [LARGE SCALE GENOMIC DNA]</scope>
</reference>
<keyword evidence="3" id="KW-1015">Disulfide bond</keyword>
<evidence type="ECO:0000313" key="6">
    <source>
        <dbReference type="Ensembl" id="ENSPANP00000017649.1"/>
    </source>
</evidence>
<dbReference type="SMART" id="SM00131">
    <property type="entry name" value="KU"/>
    <property type="match status" value="1"/>
</dbReference>
<dbReference type="InterPro" id="IPR036880">
    <property type="entry name" value="Kunitz_BPTI_sf"/>
</dbReference>
<dbReference type="PROSITE" id="PS50279">
    <property type="entry name" value="BPTI_KUNITZ_2"/>
    <property type="match status" value="1"/>
</dbReference>
<dbReference type="PANTHER" id="PTHR10083:SF373">
    <property type="entry name" value="SERINE PEPTIDASE INHIBITOR, KUNITZ TYPE, 2"/>
    <property type="match status" value="1"/>
</dbReference>
<reference evidence="6" key="3">
    <citation type="submission" date="2025-09" db="UniProtKB">
        <authorList>
            <consortium name="Ensembl"/>
        </authorList>
    </citation>
    <scope>IDENTIFICATION</scope>
</reference>
<dbReference type="OMA" id="VCAFPME"/>
<keyword evidence="4" id="KW-0732">Signal</keyword>
<dbReference type="InterPro" id="IPR020901">
    <property type="entry name" value="Prtase_inh_Kunz-CS"/>
</dbReference>
<dbReference type="PRINTS" id="PR00759">
    <property type="entry name" value="BASICPTASE"/>
</dbReference>
<dbReference type="GO" id="GO:0004867">
    <property type="term" value="F:serine-type endopeptidase inhibitor activity"/>
    <property type="evidence" value="ECO:0007669"/>
    <property type="project" value="UniProtKB-KW"/>
</dbReference>
<dbReference type="PROSITE" id="PS00280">
    <property type="entry name" value="BPTI_KUNITZ_1"/>
    <property type="match status" value="1"/>
</dbReference>
<dbReference type="HOGENOM" id="CLU_164133_0_3_1"/>
<dbReference type="Bgee" id="ENSPANG00000018564">
    <property type="expression patterns" value="Expressed in testis and 3 other cell types or tissues"/>
</dbReference>
<accession>A0A096NX59</accession>
<feature type="domain" description="BPTI/Kunitz inhibitor" evidence="5">
    <location>
        <begin position="36"/>
        <end position="86"/>
    </location>
</feature>
<dbReference type="AlphaFoldDB" id="A0A096NX59"/>
<dbReference type="SUPFAM" id="SSF57362">
    <property type="entry name" value="BPTI-like"/>
    <property type="match status" value="1"/>
</dbReference>
<sequence length="89" mass="10209">MQLQASLSFLLILTLCLELRSELSQDTITDLLPNVCSFPMEKGPCQAYMIRWFFNSETGECELFAYGGCRGNSNNFSRKEECEKMCKFT</sequence>
<dbReference type="eggNOG" id="KOG4597">
    <property type="taxonomic scope" value="Eukaryota"/>
</dbReference>
<proteinExistence type="predicted"/>
<dbReference type="PANTHER" id="PTHR10083">
    <property type="entry name" value="KUNITZ-TYPE PROTEASE INHIBITOR-RELATED"/>
    <property type="match status" value="1"/>
</dbReference>
<dbReference type="CTD" id="10816"/>
<keyword evidence="7" id="KW-1185">Reference proteome</keyword>
<evidence type="ECO:0000259" key="5">
    <source>
        <dbReference type="PROSITE" id="PS50279"/>
    </source>
</evidence>
<dbReference type="InterPro" id="IPR050098">
    <property type="entry name" value="TFPI/VKTCI-like"/>
</dbReference>
<evidence type="ECO:0000256" key="4">
    <source>
        <dbReference type="SAM" id="SignalP"/>
    </source>
</evidence>
<dbReference type="Pfam" id="PF00014">
    <property type="entry name" value="Kunitz_BPTI"/>
    <property type="match status" value="1"/>
</dbReference>
<dbReference type="GeneID" id="101014790"/>
<keyword evidence="1" id="KW-0646">Protease inhibitor</keyword>
<reference evidence="6" key="2">
    <citation type="submission" date="2025-08" db="UniProtKB">
        <authorList>
            <consortium name="Ensembl"/>
        </authorList>
    </citation>
    <scope>IDENTIFICATION</scope>
</reference>
<dbReference type="Gene3D" id="4.10.410.10">
    <property type="entry name" value="Pancreatic trypsin inhibitor Kunitz domain"/>
    <property type="match status" value="1"/>
</dbReference>
<evidence type="ECO:0000256" key="3">
    <source>
        <dbReference type="ARBA" id="ARBA00023157"/>
    </source>
</evidence>
<gene>
    <name evidence="6" type="primary">SPINT3</name>
</gene>
<dbReference type="RefSeq" id="XP_031512651.1">
    <property type="nucleotide sequence ID" value="XM_031656791.1"/>
</dbReference>
<feature type="signal peptide" evidence="4">
    <location>
        <begin position="1"/>
        <end position="24"/>
    </location>
</feature>